<reference evidence="1 2" key="1">
    <citation type="journal article" date="2012" name="Proc. Natl. Acad. Sci. U.S.A.">
        <title>Antigenic diversity is generated by distinct evolutionary mechanisms in African trypanosome species.</title>
        <authorList>
            <person name="Jackson A.P."/>
            <person name="Berry A."/>
            <person name="Aslett M."/>
            <person name="Allison H.C."/>
            <person name="Burton P."/>
            <person name="Vavrova-Anderson J."/>
            <person name="Brown R."/>
            <person name="Browne H."/>
            <person name="Corton N."/>
            <person name="Hauser H."/>
            <person name="Gamble J."/>
            <person name="Gilderthorp R."/>
            <person name="Marcello L."/>
            <person name="McQuillan J."/>
            <person name="Otto T.D."/>
            <person name="Quail M.A."/>
            <person name="Sanders M.J."/>
            <person name="van Tonder A."/>
            <person name="Ginger M.L."/>
            <person name="Field M.C."/>
            <person name="Barry J.D."/>
            <person name="Hertz-Fowler C."/>
            <person name="Berriman M."/>
        </authorList>
    </citation>
    <scope>NUCLEOTIDE SEQUENCE</scope>
    <source>
        <strain evidence="1 2">Y486</strain>
    </source>
</reference>
<dbReference type="AlphaFoldDB" id="F9WRN2"/>
<dbReference type="Proteomes" id="UP000009027">
    <property type="component" value="Unassembled WGS sequence"/>
</dbReference>
<evidence type="ECO:0000313" key="2">
    <source>
        <dbReference type="Proteomes" id="UP000009027"/>
    </source>
</evidence>
<organism evidence="1 2">
    <name type="scientific">Trypanosoma vivax (strain Y486)</name>
    <dbReference type="NCBI Taxonomy" id="1055687"/>
    <lineage>
        <taxon>Eukaryota</taxon>
        <taxon>Discoba</taxon>
        <taxon>Euglenozoa</taxon>
        <taxon>Kinetoplastea</taxon>
        <taxon>Metakinetoplastina</taxon>
        <taxon>Trypanosomatida</taxon>
        <taxon>Trypanosomatidae</taxon>
        <taxon>Trypanosoma</taxon>
        <taxon>Duttonella</taxon>
    </lineage>
</organism>
<feature type="non-terminal residue" evidence="1">
    <location>
        <position position="313"/>
    </location>
</feature>
<keyword evidence="2" id="KW-1185">Reference proteome</keyword>
<sequence>METQSVVQPRYLAMWQGVFDVMLAASTDNCSPPPATMGWKCASVSVGTAAKPSIHGGIHNWRSLLRGISFGCEEVNSISSKTCHSFQLDSRAPDYDYSTHSDAYCGVASRKFNNVYVSDWALPLKCTQMRAAANPAACQHKTNDATHTTNTYNAIVVESLGEKDNVKKTTISQHLKGKKTFKSAQEFYNGIINYVNENSEQYVGGVASVMERPRFTKLEKEKVVRKLDEAYNNWLLHYLGISQRMAEESQNRKSSSSLSEDSPVSKINLSKESLKSIEDGKLVDTMLNETFQEIKDEAKKTETLLHYINKQAT</sequence>
<gene>
    <name evidence="1" type="ORF">TvY486_0029890</name>
</gene>
<proteinExistence type="predicted"/>
<protein>
    <submittedName>
        <fullName evidence="1">Uncharacterized protein</fullName>
    </submittedName>
</protein>
<accession>F9WRN2</accession>
<name>F9WRN2_TRYVY</name>
<evidence type="ECO:0000313" key="1">
    <source>
        <dbReference type="EMBL" id="CCD20216.1"/>
    </source>
</evidence>
<dbReference type="EMBL" id="CAEX01005085">
    <property type="protein sequence ID" value="CCD20216.1"/>
    <property type="molecule type" value="Genomic_DNA"/>
</dbReference>
<dbReference type="VEuPathDB" id="TriTrypDB:TvY486_0029890"/>